<comment type="caution">
    <text evidence="1">The sequence shown here is derived from an EMBL/GenBank/DDBJ whole genome shotgun (WGS) entry which is preliminary data.</text>
</comment>
<name>S9RT78_9RHOB</name>
<dbReference type="HOGENOM" id="CLU_3235643_0_0_5"/>
<dbReference type="AlphaFoldDB" id="S9RT78"/>
<sequence length="43" mass="4574">MLMFAGVLLLILIGWLVYQGGEPEGADVQVDGRTGAETVVEPE</sequence>
<evidence type="ECO:0000313" key="2">
    <source>
        <dbReference type="Proteomes" id="UP000015351"/>
    </source>
</evidence>
<dbReference type="EMBL" id="AONI01000006">
    <property type="protein sequence ID" value="EPX81285.1"/>
    <property type="molecule type" value="Genomic_DNA"/>
</dbReference>
<proteinExistence type="predicted"/>
<dbReference type="Proteomes" id="UP000015351">
    <property type="component" value="Unassembled WGS sequence"/>
</dbReference>
<evidence type="ECO:0000313" key="1">
    <source>
        <dbReference type="EMBL" id="EPX81285.1"/>
    </source>
</evidence>
<protein>
    <submittedName>
        <fullName evidence="1">Uncharacterized protein</fullName>
    </submittedName>
</protein>
<organism evidence="1 2">
    <name type="scientific">Litoreibacter arenae DSM 19593</name>
    <dbReference type="NCBI Taxonomy" id="1123360"/>
    <lineage>
        <taxon>Bacteria</taxon>
        <taxon>Pseudomonadati</taxon>
        <taxon>Pseudomonadota</taxon>
        <taxon>Alphaproteobacteria</taxon>
        <taxon>Rhodobacterales</taxon>
        <taxon>Roseobacteraceae</taxon>
        <taxon>Litoreibacter</taxon>
    </lineage>
</organism>
<keyword evidence="2" id="KW-1185">Reference proteome</keyword>
<gene>
    <name evidence="1" type="ORF">thalar_00735</name>
</gene>
<accession>S9RT78</accession>
<dbReference type="STRING" id="1123360.thalar_00735"/>
<reference evidence="2" key="1">
    <citation type="journal article" date="2013" name="Stand. Genomic Sci.">
        <title>Genome sequence of the Litoreibacter arenae type strain (DSM 19593(T)), a member of the Roseobacter clade isolated from sea sand.</title>
        <authorList>
            <person name="Riedel T."/>
            <person name="Fiebig A."/>
            <person name="Petersen J."/>
            <person name="Gronow S."/>
            <person name="Kyrpides N.C."/>
            <person name="Goker M."/>
            <person name="Klenk H.P."/>
        </authorList>
    </citation>
    <scope>NUCLEOTIDE SEQUENCE [LARGE SCALE GENOMIC DNA]</scope>
    <source>
        <strain evidence="2">DSM 19593</strain>
    </source>
</reference>